<proteinExistence type="inferred from homology"/>
<dbReference type="NCBIfam" id="TIGR02937">
    <property type="entry name" value="sigma70-ECF"/>
    <property type="match status" value="1"/>
</dbReference>
<evidence type="ECO:0000259" key="6">
    <source>
        <dbReference type="Pfam" id="PF08281"/>
    </source>
</evidence>
<evidence type="ECO:0000313" key="7">
    <source>
        <dbReference type="EMBL" id="ODA36757.1"/>
    </source>
</evidence>
<evidence type="ECO:0000256" key="1">
    <source>
        <dbReference type="ARBA" id="ARBA00010641"/>
    </source>
</evidence>
<dbReference type="CDD" id="cd06171">
    <property type="entry name" value="Sigma70_r4"/>
    <property type="match status" value="1"/>
</dbReference>
<name>A0A1C3ETU0_9PLAN</name>
<keyword evidence="3" id="KW-0731">Sigma factor</keyword>
<keyword evidence="5" id="KW-0804">Transcription</keyword>
<dbReference type="InterPro" id="IPR013249">
    <property type="entry name" value="RNA_pol_sigma70_r4_t2"/>
</dbReference>
<dbReference type="SUPFAM" id="SSF88659">
    <property type="entry name" value="Sigma3 and sigma4 domains of RNA polymerase sigma factors"/>
    <property type="match status" value="1"/>
</dbReference>
<dbReference type="GO" id="GO:0006352">
    <property type="term" value="P:DNA-templated transcription initiation"/>
    <property type="evidence" value="ECO:0007669"/>
    <property type="project" value="InterPro"/>
</dbReference>
<dbReference type="SUPFAM" id="SSF88946">
    <property type="entry name" value="Sigma2 domain of RNA polymerase sigma factors"/>
    <property type="match status" value="1"/>
</dbReference>
<feature type="domain" description="RNA polymerase sigma factor 70 region 4 type 2" evidence="6">
    <location>
        <begin position="128"/>
        <end position="179"/>
    </location>
</feature>
<dbReference type="Pfam" id="PF08281">
    <property type="entry name" value="Sigma70_r4_2"/>
    <property type="match status" value="1"/>
</dbReference>
<dbReference type="PANTHER" id="PTHR43133:SF8">
    <property type="entry name" value="RNA POLYMERASE SIGMA FACTOR HI_1459-RELATED"/>
    <property type="match status" value="1"/>
</dbReference>
<comment type="caution">
    <text evidence="7">The sequence shown here is derived from an EMBL/GenBank/DDBJ whole genome shotgun (WGS) entry which is preliminary data.</text>
</comment>
<dbReference type="AlphaFoldDB" id="A0A1C3ETU0"/>
<dbReference type="EMBL" id="LYDR01000004">
    <property type="protein sequence ID" value="ODA36757.1"/>
    <property type="molecule type" value="Genomic_DNA"/>
</dbReference>
<sequence>MKNFPCLASSGLASPGDQAEQMRRYLLEQQSWIRQVLSIRSADPQAVDELFQEFIVSVLKSDFSIQQAEPPPAWLYVVAVRTALLHRRRLGRRRRMLHRYATSASRQYDEESTPDPLGLLLAKEREKLIQSAIARLLPKDQELLTLKYTQGWSYSEIAKHLGLTESQVTTQLHRARVRLRQLLSAHFLLSETTP</sequence>
<dbReference type="OrthoDB" id="273655at2"/>
<dbReference type="GO" id="GO:0016987">
    <property type="term" value="F:sigma factor activity"/>
    <property type="evidence" value="ECO:0007669"/>
    <property type="project" value="UniProtKB-KW"/>
</dbReference>
<evidence type="ECO:0000256" key="5">
    <source>
        <dbReference type="ARBA" id="ARBA00023163"/>
    </source>
</evidence>
<keyword evidence="4" id="KW-0238">DNA-binding</keyword>
<dbReference type="PANTHER" id="PTHR43133">
    <property type="entry name" value="RNA POLYMERASE ECF-TYPE SIGMA FACTO"/>
    <property type="match status" value="1"/>
</dbReference>
<evidence type="ECO:0000313" key="8">
    <source>
        <dbReference type="Proteomes" id="UP000094828"/>
    </source>
</evidence>
<dbReference type="RefSeq" id="WP_068845295.1">
    <property type="nucleotide sequence ID" value="NZ_LYDR01000004.1"/>
</dbReference>
<dbReference type="InterPro" id="IPR013324">
    <property type="entry name" value="RNA_pol_sigma_r3/r4-like"/>
</dbReference>
<evidence type="ECO:0000256" key="3">
    <source>
        <dbReference type="ARBA" id="ARBA00023082"/>
    </source>
</evidence>
<dbReference type="GO" id="GO:0003677">
    <property type="term" value="F:DNA binding"/>
    <property type="evidence" value="ECO:0007669"/>
    <property type="project" value="UniProtKB-KW"/>
</dbReference>
<accession>A0A1C3ETU0</accession>
<dbReference type="STRING" id="1841610.A6X21_15570"/>
<keyword evidence="2" id="KW-0805">Transcription regulation</keyword>
<gene>
    <name evidence="7" type="ORF">A6X21_15570</name>
</gene>
<protein>
    <recommendedName>
        <fullName evidence="6">RNA polymerase sigma factor 70 region 4 type 2 domain-containing protein</fullName>
    </recommendedName>
</protein>
<reference evidence="7 8" key="1">
    <citation type="submission" date="2016-05" db="EMBL/GenBank/DDBJ databases">
        <title>Genomic and physiological characterization of Planctopirus sp. isolated from fresh water lake.</title>
        <authorList>
            <person name="Subhash Y."/>
            <person name="Ramana C."/>
        </authorList>
    </citation>
    <scope>NUCLEOTIDE SEQUENCE [LARGE SCALE GENOMIC DNA]</scope>
    <source>
        <strain evidence="7 8">JC280</strain>
    </source>
</reference>
<comment type="similarity">
    <text evidence="1">Belongs to the sigma-70 factor family. ECF subfamily.</text>
</comment>
<evidence type="ECO:0000256" key="2">
    <source>
        <dbReference type="ARBA" id="ARBA00023015"/>
    </source>
</evidence>
<dbReference type="InterPro" id="IPR036388">
    <property type="entry name" value="WH-like_DNA-bd_sf"/>
</dbReference>
<dbReference type="InterPro" id="IPR014284">
    <property type="entry name" value="RNA_pol_sigma-70_dom"/>
</dbReference>
<dbReference type="InterPro" id="IPR039425">
    <property type="entry name" value="RNA_pol_sigma-70-like"/>
</dbReference>
<dbReference type="InterPro" id="IPR013325">
    <property type="entry name" value="RNA_pol_sigma_r2"/>
</dbReference>
<dbReference type="Gene3D" id="1.10.1740.10">
    <property type="match status" value="1"/>
</dbReference>
<evidence type="ECO:0000256" key="4">
    <source>
        <dbReference type="ARBA" id="ARBA00023125"/>
    </source>
</evidence>
<dbReference type="Proteomes" id="UP000094828">
    <property type="component" value="Unassembled WGS sequence"/>
</dbReference>
<organism evidence="7 8">
    <name type="scientific">Planctopirus hydrillae</name>
    <dbReference type="NCBI Taxonomy" id="1841610"/>
    <lineage>
        <taxon>Bacteria</taxon>
        <taxon>Pseudomonadati</taxon>
        <taxon>Planctomycetota</taxon>
        <taxon>Planctomycetia</taxon>
        <taxon>Planctomycetales</taxon>
        <taxon>Planctomycetaceae</taxon>
        <taxon>Planctopirus</taxon>
    </lineage>
</organism>
<dbReference type="Gene3D" id="1.10.10.10">
    <property type="entry name" value="Winged helix-like DNA-binding domain superfamily/Winged helix DNA-binding domain"/>
    <property type="match status" value="1"/>
</dbReference>
<keyword evidence="8" id="KW-1185">Reference proteome</keyword>